<dbReference type="PATRIC" id="fig|1365253.3.peg.3373"/>
<dbReference type="EMBL" id="AUXT01000178">
    <property type="protein sequence ID" value="KZN45751.1"/>
    <property type="molecule type" value="Genomic_DNA"/>
</dbReference>
<dbReference type="RefSeq" id="WP_063377870.1">
    <property type="nucleotide sequence ID" value="NZ_AUXT01000178.1"/>
</dbReference>
<dbReference type="PANTHER" id="PTHR13090">
    <property type="entry name" value="ARGININE-HYDROXYLASE NDUFAF5, MITOCHONDRIAL"/>
    <property type="match status" value="1"/>
</dbReference>
<dbReference type="SUPFAM" id="SSF53335">
    <property type="entry name" value="S-adenosyl-L-methionine-dependent methyltransferases"/>
    <property type="match status" value="1"/>
</dbReference>
<name>A0A167ASI0_9GAMM</name>
<sequence length="250" mass="27289">MSAALKLQVASKFSRASAQYLKHANVQKRSAEILLSGMNKRYGAMLDLGAGPMQHHGALSEKSNTLVALDLSQSMLNQGPQSAYKVCADMDSLPFLANSFDCIFSNFAIQWSGDLPKLLAKLHEILKLGGRAHLSIVVDGSLREIATAWQGVDEHCHVNKFIDFENLLAAARAAGFSIRSVSKRCLVDMFDTPKAAMKSVKNIGANQLNSGENRRGLVGKKSYQTLLDSYPIRDGCAHVSYEVAFLELTK</sequence>
<comment type="caution">
    <text evidence="4">The sequence shown here is derived from an EMBL/GenBank/DDBJ whole genome shotgun (WGS) entry which is preliminary data.</text>
</comment>
<evidence type="ECO:0000259" key="3">
    <source>
        <dbReference type="Pfam" id="PF08241"/>
    </source>
</evidence>
<dbReference type="PANTHER" id="PTHR13090:SF1">
    <property type="entry name" value="ARGININE-HYDROXYLASE NDUFAF5, MITOCHONDRIAL"/>
    <property type="match status" value="1"/>
</dbReference>
<accession>A0A167ASI0</accession>
<dbReference type="Pfam" id="PF08241">
    <property type="entry name" value="Methyltransf_11"/>
    <property type="match status" value="1"/>
</dbReference>
<feature type="domain" description="Methyltransferase type 11" evidence="3">
    <location>
        <begin position="46"/>
        <end position="132"/>
    </location>
</feature>
<dbReference type="GO" id="GO:0008757">
    <property type="term" value="F:S-adenosylmethionine-dependent methyltransferase activity"/>
    <property type="evidence" value="ECO:0007669"/>
    <property type="project" value="InterPro"/>
</dbReference>
<protein>
    <recommendedName>
        <fullName evidence="3">Methyltransferase type 11 domain-containing protein</fullName>
    </recommendedName>
</protein>
<evidence type="ECO:0000313" key="5">
    <source>
        <dbReference type="Proteomes" id="UP000076587"/>
    </source>
</evidence>
<dbReference type="CDD" id="cd02440">
    <property type="entry name" value="AdoMet_MTases"/>
    <property type="match status" value="1"/>
</dbReference>
<reference evidence="4 5" key="1">
    <citation type="submission" date="2013-07" db="EMBL/GenBank/DDBJ databases">
        <title>Comparative Genomic and Metabolomic Analysis of Twelve Strains of Pseudoalteromonas luteoviolacea.</title>
        <authorList>
            <person name="Vynne N.G."/>
            <person name="Mansson M."/>
            <person name="Gram L."/>
        </authorList>
    </citation>
    <scope>NUCLEOTIDE SEQUENCE [LARGE SCALE GENOMIC DNA]</scope>
    <source>
        <strain evidence="4 5">NCIMB 1942</strain>
    </source>
</reference>
<dbReference type="InterPro" id="IPR013216">
    <property type="entry name" value="Methyltransf_11"/>
</dbReference>
<dbReference type="Proteomes" id="UP000076587">
    <property type="component" value="Unassembled WGS sequence"/>
</dbReference>
<keyword evidence="2" id="KW-0808">Transferase</keyword>
<evidence type="ECO:0000313" key="4">
    <source>
        <dbReference type="EMBL" id="KZN45751.1"/>
    </source>
</evidence>
<dbReference type="InterPro" id="IPR050602">
    <property type="entry name" value="Malonyl-ACP_OMT"/>
</dbReference>
<evidence type="ECO:0000256" key="1">
    <source>
        <dbReference type="ARBA" id="ARBA00022603"/>
    </source>
</evidence>
<organism evidence="4 5">
    <name type="scientific">Pseudoalteromonas luteoviolacea NCIMB 1942</name>
    <dbReference type="NCBI Taxonomy" id="1365253"/>
    <lineage>
        <taxon>Bacteria</taxon>
        <taxon>Pseudomonadati</taxon>
        <taxon>Pseudomonadota</taxon>
        <taxon>Gammaproteobacteria</taxon>
        <taxon>Alteromonadales</taxon>
        <taxon>Pseudoalteromonadaceae</taxon>
        <taxon>Pseudoalteromonas</taxon>
    </lineage>
</organism>
<dbReference type="OrthoDB" id="9760689at2"/>
<dbReference type="Gene3D" id="3.40.50.150">
    <property type="entry name" value="Vaccinia Virus protein VP39"/>
    <property type="match status" value="1"/>
</dbReference>
<dbReference type="InterPro" id="IPR029063">
    <property type="entry name" value="SAM-dependent_MTases_sf"/>
</dbReference>
<proteinExistence type="predicted"/>
<evidence type="ECO:0000256" key="2">
    <source>
        <dbReference type="ARBA" id="ARBA00022679"/>
    </source>
</evidence>
<keyword evidence="1" id="KW-0489">Methyltransferase</keyword>
<dbReference type="GO" id="GO:0032259">
    <property type="term" value="P:methylation"/>
    <property type="evidence" value="ECO:0007669"/>
    <property type="project" value="UniProtKB-KW"/>
</dbReference>
<dbReference type="AlphaFoldDB" id="A0A167ASI0"/>
<gene>
    <name evidence="4" type="ORF">N482_13965</name>
</gene>